<dbReference type="InterPro" id="IPR020846">
    <property type="entry name" value="MFS_dom"/>
</dbReference>
<feature type="transmembrane region" description="Helical" evidence="4">
    <location>
        <begin position="61"/>
        <end position="80"/>
    </location>
</feature>
<feature type="transmembrane region" description="Helical" evidence="4">
    <location>
        <begin position="144"/>
        <end position="166"/>
    </location>
</feature>
<feature type="transmembrane region" description="Helical" evidence="4">
    <location>
        <begin position="273"/>
        <end position="300"/>
    </location>
</feature>
<name>A0A318EDP6_9GAMM</name>
<evidence type="ECO:0000313" key="6">
    <source>
        <dbReference type="EMBL" id="PXV70623.1"/>
    </source>
</evidence>
<dbReference type="Gene3D" id="1.20.1250.20">
    <property type="entry name" value="MFS general substrate transporter like domains"/>
    <property type="match status" value="2"/>
</dbReference>
<organism evidence="6 7">
    <name type="scientific">Sinimarinibacterium flocculans</name>
    <dbReference type="NCBI Taxonomy" id="985250"/>
    <lineage>
        <taxon>Bacteria</taxon>
        <taxon>Pseudomonadati</taxon>
        <taxon>Pseudomonadota</taxon>
        <taxon>Gammaproteobacteria</taxon>
        <taxon>Nevskiales</taxon>
        <taxon>Nevskiaceae</taxon>
        <taxon>Sinimarinibacterium</taxon>
    </lineage>
</organism>
<feature type="transmembrane region" description="Helical" evidence="4">
    <location>
        <begin position="397"/>
        <end position="420"/>
    </location>
</feature>
<protein>
    <submittedName>
        <fullName evidence="6">Sugar phosphate permease</fullName>
    </submittedName>
</protein>
<evidence type="ECO:0000256" key="1">
    <source>
        <dbReference type="ARBA" id="ARBA00022692"/>
    </source>
</evidence>
<evidence type="ECO:0000256" key="4">
    <source>
        <dbReference type="SAM" id="Phobius"/>
    </source>
</evidence>
<dbReference type="OrthoDB" id="146345at2"/>
<feature type="transmembrane region" description="Helical" evidence="4">
    <location>
        <begin position="112"/>
        <end position="132"/>
    </location>
</feature>
<dbReference type="Proteomes" id="UP000248330">
    <property type="component" value="Unassembled WGS sequence"/>
</dbReference>
<evidence type="ECO:0000256" key="2">
    <source>
        <dbReference type="ARBA" id="ARBA00022989"/>
    </source>
</evidence>
<feature type="transmembrane region" description="Helical" evidence="4">
    <location>
        <begin position="17"/>
        <end position="41"/>
    </location>
</feature>
<dbReference type="AlphaFoldDB" id="A0A318EDP6"/>
<feature type="transmembrane region" description="Helical" evidence="4">
    <location>
        <begin position="172"/>
        <end position="195"/>
    </location>
</feature>
<evidence type="ECO:0000313" key="7">
    <source>
        <dbReference type="Proteomes" id="UP000248330"/>
    </source>
</evidence>
<feature type="domain" description="Major facilitator superfamily (MFS) profile" evidence="5">
    <location>
        <begin position="21"/>
        <end position="423"/>
    </location>
</feature>
<dbReference type="CDD" id="cd17355">
    <property type="entry name" value="MFS_YcxA_like"/>
    <property type="match status" value="1"/>
</dbReference>
<feature type="transmembrane region" description="Helical" evidence="4">
    <location>
        <begin position="87"/>
        <end position="106"/>
    </location>
</feature>
<keyword evidence="2 4" id="KW-1133">Transmembrane helix</keyword>
<feature type="transmembrane region" description="Helical" evidence="4">
    <location>
        <begin position="321"/>
        <end position="343"/>
    </location>
</feature>
<feature type="transmembrane region" description="Helical" evidence="4">
    <location>
        <begin position="242"/>
        <end position="261"/>
    </location>
</feature>
<dbReference type="InterPro" id="IPR011701">
    <property type="entry name" value="MFS"/>
</dbReference>
<accession>A0A318EDP6</accession>
<gene>
    <name evidence="6" type="ORF">C8D93_102482</name>
</gene>
<dbReference type="GO" id="GO:0022857">
    <property type="term" value="F:transmembrane transporter activity"/>
    <property type="evidence" value="ECO:0007669"/>
    <property type="project" value="InterPro"/>
</dbReference>
<dbReference type="InterPro" id="IPR050327">
    <property type="entry name" value="Proton-linked_MCT"/>
</dbReference>
<feature type="transmembrane region" description="Helical" evidence="4">
    <location>
        <begin position="363"/>
        <end position="385"/>
    </location>
</feature>
<dbReference type="Pfam" id="PF07690">
    <property type="entry name" value="MFS_1"/>
    <property type="match status" value="1"/>
</dbReference>
<dbReference type="PANTHER" id="PTHR11360:SF290">
    <property type="entry name" value="MONOCARBOXYLATE MFS PERMEASE"/>
    <property type="match status" value="1"/>
</dbReference>
<dbReference type="RefSeq" id="WP_110264272.1">
    <property type="nucleotide sequence ID" value="NZ_CAWNXA010000002.1"/>
</dbReference>
<dbReference type="SUPFAM" id="SSF103473">
    <property type="entry name" value="MFS general substrate transporter"/>
    <property type="match status" value="1"/>
</dbReference>
<dbReference type="PANTHER" id="PTHR11360">
    <property type="entry name" value="MONOCARBOXYLATE TRANSPORTER"/>
    <property type="match status" value="1"/>
</dbReference>
<keyword evidence="7" id="KW-1185">Reference proteome</keyword>
<reference evidence="6 7" key="1">
    <citation type="submission" date="2018-04" db="EMBL/GenBank/DDBJ databases">
        <title>Genomic Encyclopedia of Type Strains, Phase IV (KMG-IV): sequencing the most valuable type-strain genomes for metagenomic binning, comparative biology and taxonomic classification.</title>
        <authorList>
            <person name="Goeker M."/>
        </authorList>
    </citation>
    <scope>NUCLEOTIDE SEQUENCE [LARGE SCALE GENOMIC DNA]</scope>
    <source>
        <strain evidence="6 7">DSM 104150</strain>
    </source>
</reference>
<comment type="caution">
    <text evidence="6">The sequence shown here is derived from an EMBL/GenBank/DDBJ whole genome shotgun (WGS) entry which is preliminary data.</text>
</comment>
<proteinExistence type="predicted"/>
<evidence type="ECO:0000259" key="5">
    <source>
        <dbReference type="PROSITE" id="PS50850"/>
    </source>
</evidence>
<dbReference type="InterPro" id="IPR036259">
    <property type="entry name" value="MFS_trans_sf"/>
</dbReference>
<sequence>MLSGPVHAALSRRGIHYGWIVAATTFLTMLIMAGAVGAPGVFIVPLQREFGWDAAEVSTALAVRFALFGLMGPFAAAFMNRYGLRRVMLVALVIVGCGLLLSLRMSRLWELVLLWGIVVGFGTGLTAVVLGATVATRWFGARRGLVVGLLAASSATGQLVFLPLLAGVTEALGWRAALGIVCAALLLAAVVVSLLMRDRPADLGLPPYGERALQPAPEAAASLGALLLSPLRVLRDAAGNRAFWVLFGTFFICGASTNGLIQTHFIAMCGDYGVLTVSAAGVLALMGVFDFVGTVGSGWLSDRYDNRWLLFWYYGLRGLSLALLPLTDFSIYGLTIFAVFYGLDWIATVPPTVKLAVTHFGAAQANIVFGWVFAGHQLGAAAAAYGAGLSRVQFASYLPAFVIAGLLCLLAALLILTLAAPGSRSAPVPEPSAA</sequence>
<dbReference type="PROSITE" id="PS50850">
    <property type="entry name" value="MFS"/>
    <property type="match status" value="1"/>
</dbReference>
<evidence type="ECO:0000256" key="3">
    <source>
        <dbReference type="ARBA" id="ARBA00023136"/>
    </source>
</evidence>
<keyword evidence="3 4" id="KW-0472">Membrane</keyword>
<keyword evidence="1 4" id="KW-0812">Transmembrane</keyword>
<dbReference type="EMBL" id="QICN01000002">
    <property type="protein sequence ID" value="PXV70623.1"/>
    <property type="molecule type" value="Genomic_DNA"/>
</dbReference>